<keyword evidence="9" id="KW-1185">Reference proteome</keyword>
<dbReference type="OrthoDB" id="2020675at2759"/>
<dbReference type="GO" id="GO:0044038">
    <property type="term" value="P:cell wall macromolecule biosynthetic process"/>
    <property type="evidence" value="ECO:0007669"/>
    <property type="project" value="TreeGrafter"/>
</dbReference>
<sequence length="514" mass="55467">MCSASLHLLRLGLAQSLRASSQPCVSRRASSSFDPDLQSGCSFIKRRIGAEISLQRCDLRNSFFPVAAAIDEDFGDVSFSLENDGVYRGSSGYIISSSEGEDSDIDAFLTPFAETDLPTSRERLETPNAALTLSAHRLATIQKGYRKNRTRRGVILTLGLTAFLVLFLLSVDWCSWRIVRLPLKPFYLTYPFSISAFLSACIGFLFVAIVDGLKIHQVVKRERPLNSLKTSIPTIGGLFFLPVGITTARAIIGHHNILFIAVAAVTLGFAAIGLLDDIFRFTKNYNHQLPGWLKLLLHLVVGMWFSIWLESTDLPTPYSMKLLVPLPPPYGLVHLGKCYPLLTLFCFVVMPNGVHLTDEADGLVGGVSALAFVGMSIAVLPICPELAVFGASMAGASVGFLFHNRYKASILLGGVGSLGLGGALSAMAACTGMFFPLFISSGVFILEALSVVLQAIVLKATIHRKGSARLVSHVAPLQHQLKLYGIKVPLIVASAYVLSSILAIFAAYVGLISA</sequence>
<evidence type="ECO:0000313" key="8">
    <source>
        <dbReference type="EMBL" id="PKU72672.1"/>
    </source>
</evidence>
<feature type="transmembrane region" description="Helical" evidence="6">
    <location>
        <begin position="291"/>
        <end position="309"/>
    </location>
</feature>
<feature type="transmembrane region" description="Helical" evidence="6">
    <location>
        <begin position="435"/>
        <end position="458"/>
    </location>
</feature>
<feature type="transmembrane region" description="Helical" evidence="6">
    <location>
        <begin position="410"/>
        <end position="429"/>
    </location>
</feature>
<evidence type="ECO:0000256" key="6">
    <source>
        <dbReference type="SAM" id="Phobius"/>
    </source>
</evidence>
<protein>
    <submittedName>
        <fullName evidence="8">Phospho-N-acetylmuramoyl-pentapeptide-transferase like</fullName>
    </submittedName>
</protein>
<evidence type="ECO:0000256" key="3">
    <source>
        <dbReference type="ARBA" id="ARBA00022692"/>
    </source>
</evidence>
<evidence type="ECO:0000256" key="2">
    <source>
        <dbReference type="ARBA" id="ARBA00022679"/>
    </source>
</evidence>
<dbReference type="STRING" id="906689.A0A2I0WAJ6"/>
<keyword evidence="5 6" id="KW-0472">Membrane</keyword>
<reference evidence="8 9" key="2">
    <citation type="journal article" date="2017" name="Nature">
        <title>The Apostasia genome and the evolution of orchids.</title>
        <authorList>
            <person name="Zhang G.Q."/>
            <person name="Liu K.W."/>
            <person name="Li Z."/>
            <person name="Lohaus R."/>
            <person name="Hsiao Y.Y."/>
            <person name="Niu S.C."/>
            <person name="Wang J.Y."/>
            <person name="Lin Y.C."/>
            <person name="Xu Q."/>
            <person name="Chen L.J."/>
            <person name="Yoshida K."/>
            <person name="Fujiwara S."/>
            <person name="Wang Z.W."/>
            <person name="Zhang Y.Q."/>
            <person name="Mitsuda N."/>
            <person name="Wang M."/>
            <person name="Liu G.H."/>
            <person name="Pecoraro L."/>
            <person name="Huang H.X."/>
            <person name="Xiao X.J."/>
            <person name="Lin M."/>
            <person name="Wu X.Y."/>
            <person name="Wu W.L."/>
            <person name="Chen Y.Y."/>
            <person name="Chang S.B."/>
            <person name="Sakamoto S."/>
            <person name="Ohme-Takagi M."/>
            <person name="Yagi M."/>
            <person name="Zeng S.J."/>
            <person name="Shen C.Y."/>
            <person name="Yeh C.M."/>
            <person name="Luo Y.B."/>
            <person name="Tsai W.C."/>
            <person name="Van de Peer Y."/>
            <person name="Liu Z.J."/>
        </authorList>
    </citation>
    <scope>NUCLEOTIDE SEQUENCE [LARGE SCALE GENOMIC DNA]</scope>
    <source>
        <tissue evidence="8">The whole plant</tissue>
    </source>
</reference>
<reference evidence="8 9" key="1">
    <citation type="journal article" date="2016" name="Sci. Rep.">
        <title>The Dendrobium catenatum Lindl. genome sequence provides insights into polysaccharide synthase, floral development and adaptive evolution.</title>
        <authorList>
            <person name="Zhang G.Q."/>
            <person name="Xu Q."/>
            <person name="Bian C."/>
            <person name="Tsai W.C."/>
            <person name="Yeh C.M."/>
            <person name="Liu K.W."/>
            <person name="Yoshida K."/>
            <person name="Zhang L.S."/>
            <person name="Chang S.B."/>
            <person name="Chen F."/>
            <person name="Shi Y."/>
            <person name="Su Y.Y."/>
            <person name="Zhang Y.Q."/>
            <person name="Chen L.J."/>
            <person name="Yin Y."/>
            <person name="Lin M."/>
            <person name="Huang H."/>
            <person name="Deng H."/>
            <person name="Wang Z.W."/>
            <person name="Zhu S.L."/>
            <person name="Zhao X."/>
            <person name="Deng C."/>
            <person name="Niu S.C."/>
            <person name="Huang J."/>
            <person name="Wang M."/>
            <person name="Liu G.H."/>
            <person name="Yang H.J."/>
            <person name="Xiao X.J."/>
            <person name="Hsiao Y.Y."/>
            <person name="Wu W.L."/>
            <person name="Chen Y.Y."/>
            <person name="Mitsuda N."/>
            <person name="Ohme-Takagi M."/>
            <person name="Luo Y.B."/>
            <person name="Van de Peer Y."/>
            <person name="Liu Z.J."/>
        </authorList>
    </citation>
    <scope>NUCLEOTIDE SEQUENCE [LARGE SCALE GENOMIC DNA]</scope>
    <source>
        <tissue evidence="8">The whole plant</tissue>
    </source>
</reference>
<dbReference type="PANTHER" id="PTHR22926">
    <property type="entry name" value="PHOSPHO-N-ACETYLMURAMOYL-PENTAPEPTIDE-TRANSFERASE"/>
    <property type="match status" value="1"/>
</dbReference>
<dbReference type="PANTHER" id="PTHR22926:SF5">
    <property type="entry name" value="PHOSPHO-N-ACETYLMURAMOYL-PENTAPEPTIDE-TRANSFERASE HOMOLOG"/>
    <property type="match status" value="1"/>
</dbReference>
<feature type="transmembrane region" description="Helical" evidence="6">
    <location>
        <begin position="488"/>
        <end position="511"/>
    </location>
</feature>
<evidence type="ECO:0000256" key="7">
    <source>
        <dbReference type="SAM" id="SignalP"/>
    </source>
</evidence>
<dbReference type="GO" id="GO:0016780">
    <property type="term" value="F:phosphotransferase activity, for other substituted phosphate groups"/>
    <property type="evidence" value="ECO:0007669"/>
    <property type="project" value="InterPro"/>
</dbReference>
<feature type="transmembrane region" description="Helical" evidence="6">
    <location>
        <begin position="190"/>
        <end position="210"/>
    </location>
</feature>
<keyword evidence="2 8" id="KW-0808">Transferase</keyword>
<feature type="transmembrane region" description="Helical" evidence="6">
    <location>
        <begin position="329"/>
        <end position="350"/>
    </location>
</feature>
<organism evidence="8 9">
    <name type="scientific">Dendrobium catenatum</name>
    <dbReference type="NCBI Taxonomy" id="906689"/>
    <lineage>
        <taxon>Eukaryota</taxon>
        <taxon>Viridiplantae</taxon>
        <taxon>Streptophyta</taxon>
        <taxon>Embryophyta</taxon>
        <taxon>Tracheophyta</taxon>
        <taxon>Spermatophyta</taxon>
        <taxon>Magnoliopsida</taxon>
        <taxon>Liliopsida</taxon>
        <taxon>Asparagales</taxon>
        <taxon>Orchidaceae</taxon>
        <taxon>Epidendroideae</taxon>
        <taxon>Malaxideae</taxon>
        <taxon>Dendrobiinae</taxon>
        <taxon>Dendrobium</taxon>
    </lineage>
</organism>
<name>A0A2I0WAJ6_9ASPA</name>
<keyword evidence="4 6" id="KW-1133">Transmembrane helix</keyword>
<accession>A0A2I0WAJ6</accession>
<keyword evidence="7" id="KW-0732">Signal</keyword>
<dbReference type="EMBL" id="KZ502814">
    <property type="protein sequence ID" value="PKU72672.1"/>
    <property type="molecule type" value="Genomic_DNA"/>
</dbReference>
<evidence type="ECO:0000313" key="9">
    <source>
        <dbReference type="Proteomes" id="UP000233837"/>
    </source>
</evidence>
<dbReference type="GO" id="GO:0005886">
    <property type="term" value="C:plasma membrane"/>
    <property type="evidence" value="ECO:0007669"/>
    <property type="project" value="TreeGrafter"/>
</dbReference>
<dbReference type="InterPro" id="IPR000715">
    <property type="entry name" value="Glycosyl_transferase_4"/>
</dbReference>
<comment type="subcellular location">
    <subcellularLocation>
        <location evidence="1">Membrane</location>
        <topology evidence="1">Multi-pass membrane protein</topology>
    </subcellularLocation>
</comment>
<feature type="signal peptide" evidence="7">
    <location>
        <begin position="1"/>
        <end position="16"/>
    </location>
</feature>
<gene>
    <name evidence="8" type="primary">ATTRANS 11</name>
    <name evidence="8" type="ORF">MA16_Dca010242</name>
</gene>
<keyword evidence="3 6" id="KW-0812">Transmembrane</keyword>
<dbReference type="GO" id="GO:0071555">
    <property type="term" value="P:cell wall organization"/>
    <property type="evidence" value="ECO:0007669"/>
    <property type="project" value="TreeGrafter"/>
</dbReference>
<dbReference type="Proteomes" id="UP000233837">
    <property type="component" value="Unassembled WGS sequence"/>
</dbReference>
<dbReference type="AlphaFoldDB" id="A0A2I0WAJ6"/>
<feature type="transmembrane region" description="Helical" evidence="6">
    <location>
        <begin position="386"/>
        <end position="403"/>
    </location>
</feature>
<feature type="transmembrane region" description="Helical" evidence="6">
    <location>
        <begin position="231"/>
        <end position="252"/>
    </location>
</feature>
<dbReference type="Pfam" id="PF00953">
    <property type="entry name" value="Glycos_transf_4"/>
    <property type="match status" value="1"/>
</dbReference>
<evidence type="ECO:0000256" key="4">
    <source>
        <dbReference type="ARBA" id="ARBA00022989"/>
    </source>
</evidence>
<feature type="transmembrane region" description="Helical" evidence="6">
    <location>
        <begin position="362"/>
        <end position="380"/>
    </location>
</feature>
<feature type="chain" id="PRO_5014172377" evidence="7">
    <location>
        <begin position="17"/>
        <end position="514"/>
    </location>
</feature>
<feature type="transmembrane region" description="Helical" evidence="6">
    <location>
        <begin position="258"/>
        <end position="279"/>
    </location>
</feature>
<proteinExistence type="predicted"/>
<feature type="transmembrane region" description="Helical" evidence="6">
    <location>
        <begin position="153"/>
        <end position="170"/>
    </location>
</feature>
<evidence type="ECO:0000256" key="5">
    <source>
        <dbReference type="ARBA" id="ARBA00023136"/>
    </source>
</evidence>
<evidence type="ECO:0000256" key="1">
    <source>
        <dbReference type="ARBA" id="ARBA00004141"/>
    </source>
</evidence>